<accession>A0A344UR59</accession>
<evidence type="ECO:0000313" key="2">
    <source>
        <dbReference type="Proteomes" id="UP000251995"/>
    </source>
</evidence>
<dbReference type="AlphaFoldDB" id="A0A344UR59"/>
<dbReference type="Proteomes" id="UP000251995">
    <property type="component" value="Chromosome"/>
</dbReference>
<organism evidence="1 2">
    <name type="scientific">Acidipropionibacterium virtanenii</name>
    <dbReference type="NCBI Taxonomy" id="2057246"/>
    <lineage>
        <taxon>Bacteria</taxon>
        <taxon>Bacillati</taxon>
        <taxon>Actinomycetota</taxon>
        <taxon>Actinomycetes</taxon>
        <taxon>Propionibacteriales</taxon>
        <taxon>Propionibacteriaceae</taxon>
        <taxon>Acidipropionibacterium</taxon>
    </lineage>
</organism>
<keyword evidence="2" id="KW-1185">Reference proteome</keyword>
<reference evidence="1 2" key="1">
    <citation type="submission" date="2017-12" db="EMBL/GenBank/DDBJ databases">
        <title>The whole genome sequence of the Acidipropionibacterium virtanenii sp. nov. type strain JS278.</title>
        <authorList>
            <person name="Laine P."/>
            <person name="Deptula P."/>
            <person name="Varmanen P."/>
            <person name="Auvinen P."/>
        </authorList>
    </citation>
    <scope>NUCLEOTIDE SEQUENCE [LARGE SCALE GENOMIC DNA]</scope>
    <source>
        <strain evidence="1 2">JS278</strain>
    </source>
</reference>
<proteinExistence type="predicted"/>
<dbReference type="KEGG" id="acij:JS278_00564"/>
<sequence length="198" mass="21713">MDAMGLLGADALYIDEIKDRHSAGGRIYDPTGRPVADIRPARQHRLLAQRNWRVVVADTLVLTVTDPRNPGRDRFEVLDPSGARAAVVAVKYRSRDQIVKVNGEVLTTSQTTEGLSARTALNAISGRGEAPTQTVTWAQDGRVAARLTTRISVAPTRQRLDLAPDLPVRLRAVVIGSVIIRNLKADKIDTRPDLTDFF</sequence>
<evidence type="ECO:0000313" key="1">
    <source>
        <dbReference type="EMBL" id="AXE37757.1"/>
    </source>
</evidence>
<gene>
    <name evidence="1" type="ORF">JS278_00564</name>
</gene>
<dbReference type="EMBL" id="CP025198">
    <property type="protein sequence ID" value="AXE37757.1"/>
    <property type="molecule type" value="Genomic_DNA"/>
</dbReference>
<name>A0A344UR59_9ACTN</name>
<protein>
    <submittedName>
        <fullName evidence="1">Uncharacterized protein</fullName>
    </submittedName>
</protein>